<dbReference type="Gramene" id="EOY27992">
    <property type="protein sequence ID" value="EOY27992"/>
    <property type="gene ID" value="TCM_029692"/>
</dbReference>
<dbReference type="AlphaFoldDB" id="A0A061GFQ1"/>
<dbReference type="EMBL" id="CM001884">
    <property type="protein sequence ID" value="EOY27992.1"/>
    <property type="molecule type" value="Genomic_DNA"/>
</dbReference>
<name>A0A061GFQ1_THECC</name>
<organism evidence="1 2">
    <name type="scientific">Theobroma cacao</name>
    <name type="common">Cacao</name>
    <name type="synonym">Cocoa</name>
    <dbReference type="NCBI Taxonomy" id="3641"/>
    <lineage>
        <taxon>Eukaryota</taxon>
        <taxon>Viridiplantae</taxon>
        <taxon>Streptophyta</taxon>
        <taxon>Embryophyta</taxon>
        <taxon>Tracheophyta</taxon>
        <taxon>Spermatophyta</taxon>
        <taxon>Magnoliopsida</taxon>
        <taxon>eudicotyledons</taxon>
        <taxon>Gunneridae</taxon>
        <taxon>Pentapetalae</taxon>
        <taxon>rosids</taxon>
        <taxon>malvids</taxon>
        <taxon>Malvales</taxon>
        <taxon>Malvaceae</taxon>
        <taxon>Byttnerioideae</taxon>
        <taxon>Theobroma</taxon>
    </lineage>
</organism>
<dbReference type="InParanoid" id="A0A061GFQ1"/>
<dbReference type="Proteomes" id="UP000026915">
    <property type="component" value="Chromosome 6"/>
</dbReference>
<sequence>MTSIGDQSTSCLNFLVQDGVSVANRETTYTRATERYESKDILQVLDNRVSCSEMVINHEVWSNFEWVKDSIEQLGSIAISFAKDGTTWGIREFITM</sequence>
<gene>
    <name evidence="1" type="ORF">TCM_029692</name>
</gene>
<evidence type="ECO:0000313" key="1">
    <source>
        <dbReference type="EMBL" id="EOY27992.1"/>
    </source>
</evidence>
<accession>A0A061GFQ1</accession>
<evidence type="ECO:0000313" key="2">
    <source>
        <dbReference type="Proteomes" id="UP000026915"/>
    </source>
</evidence>
<proteinExistence type="predicted"/>
<keyword evidence="2" id="KW-1185">Reference proteome</keyword>
<reference evidence="1 2" key="1">
    <citation type="journal article" date="2013" name="Genome Biol.">
        <title>The genome sequence of the most widely cultivated cacao type and its use to identify candidate genes regulating pod color.</title>
        <authorList>
            <person name="Motamayor J.C."/>
            <person name="Mockaitis K."/>
            <person name="Schmutz J."/>
            <person name="Haiminen N."/>
            <person name="Iii D.L."/>
            <person name="Cornejo O."/>
            <person name="Findley S.D."/>
            <person name="Zheng P."/>
            <person name="Utro F."/>
            <person name="Royaert S."/>
            <person name="Saski C."/>
            <person name="Jenkins J."/>
            <person name="Podicheti R."/>
            <person name="Zhao M."/>
            <person name="Scheffler B.E."/>
            <person name="Stack J.C."/>
            <person name="Feltus F.A."/>
            <person name="Mustiga G.M."/>
            <person name="Amores F."/>
            <person name="Phillips W."/>
            <person name="Marelli J.P."/>
            <person name="May G.D."/>
            <person name="Shapiro H."/>
            <person name="Ma J."/>
            <person name="Bustamante C.D."/>
            <person name="Schnell R.J."/>
            <person name="Main D."/>
            <person name="Gilbert D."/>
            <person name="Parida L."/>
            <person name="Kuhn D.N."/>
        </authorList>
    </citation>
    <scope>NUCLEOTIDE SEQUENCE [LARGE SCALE GENOMIC DNA]</scope>
    <source>
        <strain evidence="2">cv. Matina 1-6</strain>
    </source>
</reference>
<protein>
    <submittedName>
        <fullName evidence="1">Uncharacterized protein</fullName>
    </submittedName>
</protein>
<dbReference type="HOGENOM" id="CLU_175893_0_0_1"/>